<dbReference type="AlphaFoldDB" id="A0A229SB02"/>
<protein>
    <submittedName>
        <fullName evidence="1">Uncharacterized protein</fullName>
    </submittedName>
</protein>
<evidence type="ECO:0000313" key="1">
    <source>
        <dbReference type="EMBL" id="OXM56086.1"/>
    </source>
</evidence>
<sequence length="77" mass="8444">MRSTSGRYFMQAVFSSRKCTLLARLCLASNIFTLLKFQCGMDSGVTTARKFPMVSSVSFVLFSAKNAQSTKAGFVLT</sequence>
<organism evidence="1 2">
    <name type="scientific">Amycolatopsis thailandensis</name>
    <dbReference type="NCBI Taxonomy" id="589330"/>
    <lineage>
        <taxon>Bacteria</taxon>
        <taxon>Bacillati</taxon>
        <taxon>Actinomycetota</taxon>
        <taxon>Actinomycetes</taxon>
        <taxon>Pseudonocardiales</taxon>
        <taxon>Pseudonocardiaceae</taxon>
        <taxon>Amycolatopsis</taxon>
    </lineage>
</organism>
<keyword evidence="2" id="KW-1185">Reference proteome</keyword>
<accession>A0A229SB02</accession>
<dbReference type="Proteomes" id="UP000215223">
    <property type="component" value="Unassembled WGS sequence"/>
</dbReference>
<proteinExistence type="predicted"/>
<name>A0A229SB02_9PSEU</name>
<gene>
    <name evidence="1" type="ORF">CFP71_14740</name>
</gene>
<comment type="caution">
    <text evidence="1">The sequence shown here is derived from an EMBL/GenBank/DDBJ whole genome shotgun (WGS) entry which is preliminary data.</text>
</comment>
<evidence type="ECO:0000313" key="2">
    <source>
        <dbReference type="Proteomes" id="UP000215223"/>
    </source>
</evidence>
<dbReference type="EMBL" id="NMQT01000051">
    <property type="protein sequence ID" value="OXM56086.1"/>
    <property type="molecule type" value="Genomic_DNA"/>
</dbReference>
<reference evidence="1 2" key="1">
    <citation type="submission" date="2017-07" db="EMBL/GenBank/DDBJ databases">
        <title>Amycolatopsis thailandensis Genome sequencing and assembly.</title>
        <authorList>
            <person name="Kaur N."/>
            <person name="Mayilraj S."/>
        </authorList>
    </citation>
    <scope>NUCLEOTIDE SEQUENCE [LARGE SCALE GENOMIC DNA]</scope>
    <source>
        <strain evidence="1 2">JCM 16380</strain>
    </source>
</reference>